<keyword evidence="3" id="KW-0131">Cell cycle</keyword>
<dbReference type="PANTHER" id="PTHR40027:SF1">
    <property type="entry name" value="CELL DIVISION PROTEIN DIVIC"/>
    <property type="match status" value="1"/>
</dbReference>
<dbReference type="GO" id="GO:0051301">
    <property type="term" value="P:cell division"/>
    <property type="evidence" value="ECO:0007669"/>
    <property type="project" value="UniProtKB-KW"/>
</dbReference>
<dbReference type="Pfam" id="PF04977">
    <property type="entry name" value="DivIC"/>
    <property type="match status" value="1"/>
</dbReference>
<gene>
    <name evidence="3" type="primary">divIC</name>
    <name evidence="3" type="ORF">GCM10011409_30960</name>
</gene>
<keyword evidence="4" id="KW-1185">Reference proteome</keyword>
<protein>
    <submittedName>
        <fullName evidence="3">Cell division protein DivIC</fullName>
    </submittedName>
</protein>
<dbReference type="RefSeq" id="WP_088051778.1">
    <property type="nucleotide sequence ID" value="NZ_BMJD01000028.1"/>
</dbReference>
<reference evidence="3" key="2">
    <citation type="submission" date="2020-09" db="EMBL/GenBank/DDBJ databases">
        <authorList>
            <person name="Sun Q."/>
            <person name="Zhou Y."/>
        </authorList>
    </citation>
    <scope>NUCLEOTIDE SEQUENCE</scope>
    <source>
        <strain evidence="3">CGMCC 1.15454</strain>
    </source>
</reference>
<reference evidence="3" key="1">
    <citation type="journal article" date="2014" name="Int. J. Syst. Evol. Microbiol.">
        <title>Complete genome sequence of Corynebacterium casei LMG S-19264T (=DSM 44701T), isolated from a smear-ripened cheese.</title>
        <authorList>
            <consortium name="US DOE Joint Genome Institute (JGI-PGF)"/>
            <person name="Walter F."/>
            <person name="Albersmeier A."/>
            <person name="Kalinowski J."/>
            <person name="Ruckert C."/>
        </authorList>
    </citation>
    <scope>NUCLEOTIDE SEQUENCE</scope>
    <source>
        <strain evidence="3">CGMCC 1.15454</strain>
    </source>
</reference>
<comment type="caution">
    <text evidence="3">The sequence shown here is derived from an EMBL/GenBank/DDBJ whole genome shotgun (WGS) entry which is preliminary data.</text>
</comment>
<feature type="coiled-coil region" evidence="1">
    <location>
        <begin position="62"/>
        <end position="96"/>
    </location>
</feature>
<dbReference type="EMBL" id="BMJD01000028">
    <property type="protein sequence ID" value="GGB51198.1"/>
    <property type="molecule type" value="Genomic_DNA"/>
</dbReference>
<keyword evidence="2" id="KW-0812">Transmembrane</keyword>
<organism evidence="3 4">
    <name type="scientific">Lentibacillus populi</name>
    <dbReference type="NCBI Taxonomy" id="1827502"/>
    <lineage>
        <taxon>Bacteria</taxon>
        <taxon>Bacillati</taxon>
        <taxon>Bacillota</taxon>
        <taxon>Bacilli</taxon>
        <taxon>Bacillales</taxon>
        <taxon>Bacillaceae</taxon>
        <taxon>Lentibacillus</taxon>
    </lineage>
</organism>
<sequence length="126" mass="15065">MPTKKKTVTRLDSHYMQQYDAYIERQKKKKKRLIRRLALFSIVVIITIGSMAAYHVKQRTLHAEKKEQYTELQDKLTTLKKEEENLTEEINLLKDEDYVLEIARTNYFFSDEGETIFKIPDEDPSY</sequence>
<keyword evidence="1" id="KW-0175">Coiled coil</keyword>
<keyword evidence="2" id="KW-1133">Transmembrane helix</keyword>
<keyword evidence="2" id="KW-0472">Membrane</keyword>
<feature type="transmembrane region" description="Helical" evidence="2">
    <location>
        <begin position="37"/>
        <end position="56"/>
    </location>
</feature>
<accession>A0A9W5TZH1</accession>
<proteinExistence type="predicted"/>
<evidence type="ECO:0000313" key="4">
    <source>
        <dbReference type="Proteomes" id="UP000621492"/>
    </source>
</evidence>
<dbReference type="InterPro" id="IPR007060">
    <property type="entry name" value="FtsL/DivIC"/>
</dbReference>
<keyword evidence="3" id="KW-0132">Cell division</keyword>
<evidence type="ECO:0000256" key="1">
    <source>
        <dbReference type="SAM" id="Coils"/>
    </source>
</evidence>
<evidence type="ECO:0000313" key="3">
    <source>
        <dbReference type="EMBL" id="GGB51198.1"/>
    </source>
</evidence>
<evidence type="ECO:0000256" key="2">
    <source>
        <dbReference type="SAM" id="Phobius"/>
    </source>
</evidence>
<dbReference type="AlphaFoldDB" id="A0A9W5TZH1"/>
<dbReference type="Proteomes" id="UP000621492">
    <property type="component" value="Unassembled WGS sequence"/>
</dbReference>
<dbReference type="InterPro" id="IPR039076">
    <property type="entry name" value="DivIC"/>
</dbReference>
<dbReference type="PANTHER" id="PTHR40027">
    <property type="entry name" value="CELL DIVISION PROTEIN DIVIC"/>
    <property type="match status" value="1"/>
</dbReference>
<name>A0A9W5TZH1_9BACI</name>